<proteinExistence type="predicted"/>
<evidence type="ECO:0000313" key="2">
    <source>
        <dbReference type="EMBL" id="CAG7890061.1"/>
    </source>
</evidence>
<dbReference type="EMBL" id="LS974617">
    <property type="protein sequence ID" value="CAG7890061.1"/>
    <property type="molecule type" value="Genomic_DNA"/>
</dbReference>
<protein>
    <submittedName>
        <fullName evidence="2">Uncharacterized protein</fullName>
    </submittedName>
</protein>
<dbReference type="AlphaFoldDB" id="A0A8D9H1N5"/>
<sequence length="142" mass="15239">MDNDLPADVVGEVKGIRTIFNKETQMKQSSASVLDGLAIAKLLDEMLIASGVEPKVLLSTTVNPKTNRSANDPIEPPVSAGYNGEEDLTVEEGCSTKNTRTDEVLTPGLIVTLNCLPRFDTKLDNSDINGLPQSLDLSLLQV</sequence>
<gene>
    <name evidence="2" type="ORF">BRAPAZ1V2_A01P41370.2</name>
</gene>
<name>A0A8D9H1N5_BRACM</name>
<accession>A0A8D9H1N5</accession>
<feature type="region of interest" description="Disordered" evidence="1">
    <location>
        <begin position="65"/>
        <end position="84"/>
    </location>
</feature>
<dbReference type="Proteomes" id="UP000694005">
    <property type="component" value="Chromosome A01"/>
</dbReference>
<reference evidence="2 3" key="1">
    <citation type="submission" date="2021-07" db="EMBL/GenBank/DDBJ databases">
        <authorList>
            <consortium name="Genoscope - CEA"/>
            <person name="William W."/>
        </authorList>
    </citation>
    <scope>NUCLEOTIDE SEQUENCE [LARGE SCALE GENOMIC DNA]</scope>
</reference>
<dbReference type="Gramene" id="A01p41370.2_BraZ1">
    <property type="protein sequence ID" value="A01p41370.2_BraZ1.CDS"/>
    <property type="gene ID" value="A01g41370.2_BraZ1"/>
</dbReference>
<evidence type="ECO:0000313" key="3">
    <source>
        <dbReference type="Proteomes" id="UP000694005"/>
    </source>
</evidence>
<evidence type="ECO:0000256" key="1">
    <source>
        <dbReference type="SAM" id="MobiDB-lite"/>
    </source>
</evidence>
<organism evidence="2 3">
    <name type="scientific">Brassica campestris</name>
    <name type="common">Field mustard</name>
    <dbReference type="NCBI Taxonomy" id="3711"/>
    <lineage>
        <taxon>Eukaryota</taxon>
        <taxon>Viridiplantae</taxon>
        <taxon>Streptophyta</taxon>
        <taxon>Embryophyta</taxon>
        <taxon>Tracheophyta</taxon>
        <taxon>Spermatophyta</taxon>
        <taxon>Magnoliopsida</taxon>
        <taxon>eudicotyledons</taxon>
        <taxon>Gunneridae</taxon>
        <taxon>Pentapetalae</taxon>
        <taxon>rosids</taxon>
        <taxon>malvids</taxon>
        <taxon>Brassicales</taxon>
        <taxon>Brassicaceae</taxon>
        <taxon>Brassiceae</taxon>
        <taxon>Brassica</taxon>
    </lineage>
</organism>